<dbReference type="KEGG" id="bii:BINDI_0881"/>
<accession>A0A087VV39</accession>
<name>A0A087VV39_9BIFI</name>
<keyword evidence="2" id="KW-0436">Ligase</keyword>
<dbReference type="InterPro" id="IPR022366">
    <property type="entry name" value="Pup_deamidase"/>
</dbReference>
<dbReference type="GO" id="GO:0008233">
    <property type="term" value="F:peptidase activity"/>
    <property type="evidence" value="ECO:0007669"/>
    <property type="project" value="InterPro"/>
</dbReference>
<dbReference type="AlphaFoldDB" id="A0A087VV39"/>
<dbReference type="Proteomes" id="UP000028569">
    <property type="component" value="Chromosome"/>
</dbReference>
<evidence type="ECO:0000313" key="2">
    <source>
        <dbReference type="EMBL" id="AIC92148.1"/>
    </source>
</evidence>
<dbReference type="HOGENOM" id="CLU_040524_1_0_11"/>
<dbReference type="EMBL" id="CP006018">
    <property type="protein sequence ID" value="AIC92148.1"/>
    <property type="molecule type" value="Genomic_DNA"/>
</dbReference>
<evidence type="ECO:0000313" key="3">
    <source>
        <dbReference type="Proteomes" id="UP000028569"/>
    </source>
</evidence>
<dbReference type="EC" id="6.3.2.-" evidence="2"/>
<dbReference type="NCBIfam" id="TIGR03688">
    <property type="entry name" value="depupylase_Dop"/>
    <property type="match status" value="1"/>
</dbReference>
<dbReference type="GO" id="GO:0000502">
    <property type="term" value="C:proteasome complex"/>
    <property type="evidence" value="ECO:0007669"/>
    <property type="project" value="UniProtKB-KW"/>
</dbReference>
<dbReference type="GO" id="GO:0005524">
    <property type="term" value="F:ATP binding"/>
    <property type="evidence" value="ECO:0007669"/>
    <property type="project" value="TreeGrafter"/>
</dbReference>
<dbReference type="InterPro" id="IPR004347">
    <property type="entry name" value="Pup_ligase/deamidase"/>
</dbReference>
<proteinExistence type="inferred from homology"/>
<reference evidence="2 3" key="1">
    <citation type="journal article" date="2014" name="Appl. Environ. Microbiol.">
        <title>Genomic encyclopedia of type strains of the genus Bifidobacterium.</title>
        <authorList>
            <person name="Milani C."/>
            <person name="Lugli G.A."/>
            <person name="Duranti S."/>
            <person name="Turroni F."/>
            <person name="Bottacini F."/>
            <person name="Mangifesta M."/>
            <person name="Sanchez B."/>
            <person name="Viappiani A."/>
            <person name="Mancabelli L."/>
            <person name="Taminiau B."/>
            <person name="Delcenserie V."/>
            <person name="Barrangou R."/>
            <person name="Margolles A."/>
            <person name="van Sinderen D."/>
            <person name="Ventura M."/>
        </authorList>
    </citation>
    <scope>NUCLEOTIDE SEQUENCE [LARGE SCALE GENOMIC DNA]</scope>
    <source>
        <strain evidence="2 3">LMG 11587</strain>
    </source>
</reference>
<dbReference type="GO" id="GO:0070490">
    <property type="term" value="P:protein pupylation"/>
    <property type="evidence" value="ECO:0007669"/>
    <property type="project" value="TreeGrafter"/>
</dbReference>
<dbReference type="GO" id="GO:0016811">
    <property type="term" value="F:hydrolase activity, acting on carbon-nitrogen (but not peptide) bonds, in linear amides"/>
    <property type="evidence" value="ECO:0007669"/>
    <property type="project" value="InterPro"/>
</dbReference>
<protein>
    <submittedName>
        <fullName evidence="2">Proteasome accessory factor PafA2</fullName>
        <ecNumber evidence="2">6.3.2.-</ecNumber>
    </submittedName>
</protein>
<dbReference type="GO" id="GO:0016874">
    <property type="term" value="F:ligase activity"/>
    <property type="evidence" value="ECO:0007669"/>
    <property type="project" value="UniProtKB-KW"/>
</dbReference>
<comment type="similarity">
    <text evidence="1">Belongs to the Pup ligase/Pup deamidase family. Pup deamidase subfamily.</text>
</comment>
<dbReference type="GO" id="GO:0019941">
    <property type="term" value="P:modification-dependent protein catabolic process"/>
    <property type="evidence" value="ECO:0007669"/>
    <property type="project" value="InterPro"/>
</dbReference>
<sequence length="531" mass="58855">MRVERVVGTETEYAIAAEDGSPANPVSLSMAVVRAAADPERSHIHWDYGREDPVNDARTGRLPRAMASPGMLTDSPQSALMNVLAPNGGRIYVDHAHPEYSSPETTDPFQALAYDRAGDLLMSRAARCAGREGATHGVRLYKNNVDGKGACWGTHENYLMDRSVPFSRVVALMTIHFVTRQIYTGSGRVGLGVDGREPGFQIGQRADYLQTRVGLQTTFDRPIINTRDESHSTASARRFHVIAGDANRMDLPQVLKLGTTSMLLGLLEDADAAGFDLDALLGRLALDDPVSSLRTVSRDLSLNAPLVLESGRRETALQIQQDLFQAICRVGVILYGEDREGKPAWPGQVTGRLMKLWEAILDDLDRVRRADADERLGMSDQAGRLEWLMKWQLLESLRRRRSIHDWSEPRLAALDIEWARLDPGHDLPSRLGSRIQPVTSQPAVEDAADMGPDGTRAWFRSRILHDCPHIIRSMSWSRVVLEDPENDEGRPLIVDLTDPSGHTKADCPGVLEHSGDIARWLLKGEGRDLYC</sequence>
<keyword evidence="2" id="KW-0647">Proteasome</keyword>
<keyword evidence="3" id="KW-1185">Reference proteome</keyword>
<dbReference type="Pfam" id="PF03136">
    <property type="entry name" value="Pup_ligase"/>
    <property type="match status" value="1"/>
</dbReference>
<organism evidence="2 3">
    <name type="scientific">Bifidobacterium [indicum] DSM 20214 = LMG 11587</name>
    <dbReference type="NCBI Taxonomy" id="1341694"/>
    <lineage>
        <taxon>Bacteria</taxon>
        <taxon>Bacillati</taxon>
        <taxon>Actinomycetota</taxon>
        <taxon>Actinomycetes</taxon>
        <taxon>Bifidobacteriales</taxon>
        <taxon>Bifidobacteriaceae</taxon>
        <taxon>Bifidobacterium</taxon>
    </lineage>
</organism>
<dbReference type="GO" id="GO:0010498">
    <property type="term" value="P:proteasomal protein catabolic process"/>
    <property type="evidence" value="ECO:0007669"/>
    <property type="project" value="InterPro"/>
</dbReference>
<gene>
    <name evidence="2" type="ORF">BINDI_0881</name>
</gene>
<dbReference type="PANTHER" id="PTHR42307">
    <property type="entry name" value="PUP DEAMIDASE/DEPUPYLASE"/>
    <property type="match status" value="1"/>
</dbReference>
<dbReference type="OrthoDB" id="9760627at2"/>
<evidence type="ECO:0000256" key="1">
    <source>
        <dbReference type="ARBA" id="ARBA00009114"/>
    </source>
</evidence>
<dbReference type="PANTHER" id="PTHR42307:SF2">
    <property type="entry name" value="PUP DEAMIDASE_DEPUPYLASE"/>
    <property type="match status" value="1"/>
</dbReference>
<dbReference type="RefSeq" id="WP_033490394.1">
    <property type="nucleotide sequence ID" value="NZ_CP006018.1"/>
</dbReference>